<dbReference type="EMBL" id="SRLO01019047">
    <property type="protein sequence ID" value="TNN23294.1"/>
    <property type="molecule type" value="Genomic_DNA"/>
</dbReference>
<feature type="compositionally biased region" description="Basic and acidic residues" evidence="1">
    <location>
        <begin position="70"/>
        <end position="80"/>
    </location>
</feature>
<feature type="compositionally biased region" description="Basic residues" evidence="1">
    <location>
        <begin position="1"/>
        <end position="10"/>
    </location>
</feature>
<protein>
    <submittedName>
        <fullName evidence="2">Uncharacterized protein</fullName>
    </submittedName>
</protein>
<accession>A0A4Z2E3S6</accession>
<reference evidence="2 3" key="1">
    <citation type="submission" date="2019-03" db="EMBL/GenBank/DDBJ databases">
        <title>First draft genome of Liparis tanakae, snailfish: a comprehensive survey of snailfish specific genes.</title>
        <authorList>
            <person name="Kim W."/>
            <person name="Song I."/>
            <person name="Jeong J.-H."/>
            <person name="Kim D."/>
            <person name="Kim S."/>
            <person name="Ryu S."/>
            <person name="Song J.Y."/>
            <person name="Lee S.K."/>
        </authorList>
    </citation>
    <scope>NUCLEOTIDE SEQUENCE [LARGE SCALE GENOMIC DNA]</scope>
    <source>
        <tissue evidence="2">Muscle</tissue>
    </source>
</reference>
<evidence type="ECO:0000313" key="2">
    <source>
        <dbReference type="EMBL" id="TNN23294.1"/>
    </source>
</evidence>
<feature type="compositionally biased region" description="Low complexity" evidence="1">
    <location>
        <begin position="22"/>
        <end position="36"/>
    </location>
</feature>
<feature type="region of interest" description="Disordered" evidence="1">
    <location>
        <begin position="1"/>
        <end position="80"/>
    </location>
</feature>
<evidence type="ECO:0000256" key="1">
    <source>
        <dbReference type="SAM" id="MobiDB-lite"/>
    </source>
</evidence>
<comment type="caution">
    <text evidence="2">The sequence shown here is derived from an EMBL/GenBank/DDBJ whole genome shotgun (WGS) entry which is preliminary data.</text>
</comment>
<keyword evidence="3" id="KW-1185">Reference proteome</keyword>
<dbReference type="Proteomes" id="UP000314294">
    <property type="component" value="Unassembled WGS sequence"/>
</dbReference>
<evidence type="ECO:0000313" key="3">
    <source>
        <dbReference type="Proteomes" id="UP000314294"/>
    </source>
</evidence>
<sequence>MHLCALKRRGARGERRHAVAPAAGEETSLSEAATSSPGEPTSLVSSLDPDGRRFPKPTRRGSHASLSANHSRERSREAAA</sequence>
<gene>
    <name evidence="2" type="ORF">EYF80_066587</name>
</gene>
<proteinExistence type="predicted"/>
<organism evidence="2 3">
    <name type="scientific">Liparis tanakae</name>
    <name type="common">Tanaka's snailfish</name>
    <dbReference type="NCBI Taxonomy" id="230148"/>
    <lineage>
        <taxon>Eukaryota</taxon>
        <taxon>Metazoa</taxon>
        <taxon>Chordata</taxon>
        <taxon>Craniata</taxon>
        <taxon>Vertebrata</taxon>
        <taxon>Euteleostomi</taxon>
        <taxon>Actinopterygii</taxon>
        <taxon>Neopterygii</taxon>
        <taxon>Teleostei</taxon>
        <taxon>Neoteleostei</taxon>
        <taxon>Acanthomorphata</taxon>
        <taxon>Eupercaria</taxon>
        <taxon>Perciformes</taxon>
        <taxon>Cottioidei</taxon>
        <taxon>Cottales</taxon>
        <taxon>Liparidae</taxon>
        <taxon>Liparis</taxon>
    </lineage>
</organism>
<dbReference type="AlphaFoldDB" id="A0A4Z2E3S6"/>
<name>A0A4Z2E3S6_9TELE</name>